<dbReference type="Proteomes" id="UP001163739">
    <property type="component" value="Chromosome"/>
</dbReference>
<keyword evidence="4" id="KW-1185">Reference proteome</keyword>
<sequence>MSATTITIIIVLIIIGSVAVLVISQAKEKARIEKVRKINSMQDRYRRLQRFLSEIPPQYLNKELRTMIIQRGIETLNELSKFKSDPALKTKLQQDQEALKVVQASNEPPQPVQIKDEATAKEISKLLELLYRFIERQRAMKKIDQASGKKYLVYISYLISKSKADLVVTKAEAELKNGKPRIAINNYHNAISVMMRIKDNPLAVKAINGYKAKIKELDELASKQAAKPLEGQATEDTANKEWDSFLDEDDTWQKKNTYDD</sequence>
<evidence type="ECO:0000313" key="3">
    <source>
        <dbReference type="EMBL" id="UZE97926.1"/>
    </source>
</evidence>
<evidence type="ECO:0000256" key="1">
    <source>
        <dbReference type="SAM" id="MobiDB-lite"/>
    </source>
</evidence>
<keyword evidence="2" id="KW-0812">Transmembrane</keyword>
<reference evidence="3" key="1">
    <citation type="submission" date="2022-06" db="EMBL/GenBank/DDBJ databases">
        <title>Alkalimarinus sp. nov., isolated from gut of a Alitta virens.</title>
        <authorList>
            <person name="Yang A.I."/>
            <person name="Shin N.-R."/>
        </authorList>
    </citation>
    <scope>NUCLEOTIDE SEQUENCE</scope>
    <source>
        <strain evidence="3">A2M4</strain>
    </source>
</reference>
<dbReference type="EMBL" id="CP100390">
    <property type="protein sequence ID" value="UZE97926.1"/>
    <property type="molecule type" value="Genomic_DNA"/>
</dbReference>
<name>A0ABY6N758_9ALTE</name>
<protein>
    <submittedName>
        <fullName evidence="3">Uncharacterized protein</fullName>
    </submittedName>
</protein>
<evidence type="ECO:0000256" key="2">
    <source>
        <dbReference type="SAM" id="Phobius"/>
    </source>
</evidence>
<keyword evidence="2" id="KW-1133">Transmembrane helix</keyword>
<feature type="region of interest" description="Disordered" evidence="1">
    <location>
        <begin position="226"/>
        <end position="246"/>
    </location>
</feature>
<dbReference type="RefSeq" id="WP_265049399.1">
    <property type="nucleotide sequence ID" value="NZ_CP100390.1"/>
</dbReference>
<proteinExistence type="predicted"/>
<organism evidence="3 4">
    <name type="scientific">Alkalimarinus alittae</name>
    <dbReference type="NCBI Taxonomy" id="2961619"/>
    <lineage>
        <taxon>Bacteria</taxon>
        <taxon>Pseudomonadati</taxon>
        <taxon>Pseudomonadota</taxon>
        <taxon>Gammaproteobacteria</taxon>
        <taxon>Alteromonadales</taxon>
        <taxon>Alteromonadaceae</taxon>
        <taxon>Alkalimarinus</taxon>
    </lineage>
</organism>
<accession>A0ABY6N758</accession>
<keyword evidence="2" id="KW-0472">Membrane</keyword>
<gene>
    <name evidence="3" type="ORF">NKI27_09390</name>
</gene>
<feature type="transmembrane region" description="Helical" evidence="2">
    <location>
        <begin position="6"/>
        <end position="24"/>
    </location>
</feature>
<evidence type="ECO:0000313" key="4">
    <source>
        <dbReference type="Proteomes" id="UP001163739"/>
    </source>
</evidence>